<organism evidence="5 6">
    <name type="scientific">Pontibacter ummariensis</name>
    <dbReference type="NCBI Taxonomy" id="1610492"/>
    <lineage>
        <taxon>Bacteria</taxon>
        <taxon>Pseudomonadati</taxon>
        <taxon>Bacteroidota</taxon>
        <taxon>Cytophagia</taxon>
        <taxon>Cytophagales</taxon>
        <taxon>Hymenobacteraceae</taxon>
        <taxon>Pontibacter</taxon>
    </lineage>
</organism>
<dbReference type="CDD" id="cd01166">
    <property type="entry name" value="KdgK"/>
    <property type="match status" value="1"/>
</dbReference>
<feature type="domain" description="Carbohydrate kinase PfkB" evidence="4">
    <location>
        <begin position="5"/>
        <end position="318"/>
    </location>
</feature>
<dbReference type="InterPro" id="IPR029056">
    <property type="entry name" value="Ribokinase-like"/>
</dbReference>
<keyword evidence="6" id="KW-1185">Reference proteome</keyword>
<comment type="similarity">
    <text evidence="1">Belongs to the carbohydrate kinase PfkB family.</text>
</comment>
<evidence type="ECO:0000256" key="3">
    <source>
        <dbReference type="ARBA" id="ARBA00022777"/>
    </source>
</evidence>
<keyword evidence="2" id="KW-0808">Transferase</keyword>
<dbReference type="EMBL" id="FZOQ01000005">
    <property type="protein sequence ID" value="SNS33159.1"/>
    <property type="molecule type" value="Genomic_DNA"/>
</dbReference>
<dbReference type="GO" id="GO:0016301">
    <property type="term" value="F:kinase activity"/>
    <property type="evidence" value="ECO:0007669"/>
    <property type="project" value="UniProtKB-KW"/>
</dbReference>
<dbReference type="RefSeq" id="WP_089318447.1">
    <property type="nucleotide sequence ID" value="NZ_FZOQ01000005.1"/>
</dbReference>
<dbReference type="Proteomes" id="UP000198432">
    <property type="component" value="Unassembled WGS sequence"/>
</dbReference>
<name>A0A239DLX9_9BACT</name>
<dbReference type="InterPro" id="IPR052700">
    <property type="entry name" value="Carb_kinase_PfkB-like"/>
</dbReference>
<evidence type="ECO:0000313" key="6">
    <source>
        <dbReference type="Proteomes" id="UP000198432"/>
    </source>
</evidence>
<evidence type="ECO:0000256" key="2">
    <source>
        <dbReference type="ARBA" id="ARBA00022679"/>
    </source>
</evidence>
<dbReference type="InterPro" id="IPR011611">
    <property type="entry name" value="PfkB_dom"/>
</dbReference>
<dbReference type="OrthoDB" id="9813569at2"/>
<protein>
    <submittedName>
        <fullName evidence="5">2-dehydro-3-deoxygluconokinase</fullName>
    </submittedName>
</protein>
<reference evidence="6" key="1">
    <citation type="submission" date="2017-06" db="EMBL/GenBank/DDBJ databases">
        <authorList>
            <person name="Varghese N."/>
            <person name="Submissions S."/>
        </authorList>
    </citation>
    <scope>NUCLEOTIDE SEQUENCE [LARGE SCALE GENOMIC DNA]</scope>
    <source>
        <strain evidence="6">NKM1</strain>
    </source>
</reference>
<dbReference type="SUPFAM" id="SSF53613">
    <property type="entry name" value="Ribokinase-like"/>
    <property type="match status" value="1"/>
</dbReference>
<gene>
    <name evidence="5" type="ORF">SAMN06296052_10512</name>
</gene>
<keyword evidence="3 5" id="KW-0418">Kinase</keyword>
<accession>A0A239DLX9</accession>
<sequence>MKEGKILAFGELLWRLASADNSLQFADNTLQMYPGGAEANVAASLGQWQLPCAYLTSAPENELATKALQTLQACGIDTGPVLKQGDRMGLYFLLSANGLSTGQVVYDRKYSSFSQLTPNTIDWEALLQHYSWFHWSAISPALNENVAAVCQEALVAASKLGLTISVDLNYRNKLWNYGKTPLEVMPELVQYCDVVMGNIWAANTMLGTSLATGLNRETSQEEYLTQAEQTAKEIQATYPQCKHIAFTFRFMDSPKHNLLYGTYHQGDKHYTSAMYETFELVDRIGSGDAFMAGLIYSLYQQLDGQAIVDFATAAAFQKLFVSGDFGKNTIQQIQENITSAKTS</sequence>
<dbReference type="PANTHER" id="PTHR43320:SF2">
    <property type="entry name" value="2-DEHYDRO-3-DEOXYGLUCONOKINASE_2-DEHYDRO-3-DEOXYGALACTONOKINASE"/>
    <property type="match status" value="1"/>
</dbReference>
<evidence type="ECO:0000259" key="4">
    <source>
        <dbReference type="Pfam" id="PF00294"/>
    </source>
</evidence>
<evidence type="ECO:0000256" key="1">
    <source>
        <dbReference type="ARBA" id="ARBA00010688"/>
    </source>
</evidence>
<dbReference type="PANTHER" id="PTHR43320">
    <property type="entry name" value="SUGAR KINASE"/>
    <property type="match status" value="1"/>
</dbReference>
<evidence type="ECO:0000313" key="5">
    <source>
        <dbReference type="EMBL" id="SNS33159.1"/>
    </source>
</evidence>
<dbReference type="AlphaFoldDB" id="A0A239DLX9"/>
<proteinExistence type="inferred from homology"/>
<dbReference type="Pfam" id="PF00294">
    <property type="entry name" value="PfkB"/>
    <property type="match status" value="1"/>
</dbReference>
<dbReference type="Gene3D" id="3.40.1190.20">
    <property type="match status" value="1"/>
</dbReference>